<dbReference type="Proteomes" id="UP000299102">
    <property type="component" value="Unassembled WGS sequence"/>
</dbReference>
<evidence type="ECO:0000256" key="1">
    <source>
        <dbReference type="SAM" id="MobiDB-lite"/>
    </source>
</evidence>
<evidence type="ECO:0000259" key="2">
    <source>
        <dbReference type="Pfam" id="PF13843"/>
    </source>
</evidence>
<dbReference type="AlphaFoldDB" id="A0A4C1XP61"/>
<dbReference type="EMBL" id="BGZK01000895">
    <property type="protein sequence ID" value="GBP64364.1"/>
    <property type="molecule type" value="Genomic_DNA"/>
</dbReference>
<dbReference type="OrthoDB" id="10057959at2759"/>
<dbReference type="InterPro" id="IPR029526">
    <property type="entry name" value="PGBD"/>
</dbReference>
<sequence length="329" mass="38097">MKSSEFVVRMGLPLRWIFGQFWFLVYINDLGILKDVYEIVLFAGCFGDANVTTPRRRKVRNTQNETGPALGIRIIFPHHRRPRPSARAPRRVGEAAKTREYIKLRSFYEEDVFGGEDDADEGAVYPDERSEHNTNSEQECDDNDLATTSSDHQQASESSNNQYMDVNSSHSDENIPLINMALQNFYVVKKRDRSGNYQTICKWRKSPYLQGVKTRRQKIVTEQSGPQHAARETNYERQRDCEETNIIELKALIGSMNLIGIHKSSHVLINDIWMADGTELDKCSATMSKQRFRFLLSSLRFDDIHTRQERNSIDKLPPIREIYEPFVIN</sequence>
<feature type="compositionally biased region" description="Polar residues" evidence="1">
    <location>
        <begin position="145"/>
        <end position="169"/>
    </location>
</feature>
<organism evidence="3 4">
    <name type="scientific">Eumeta variegata</name>
    <name type="common">Bagworm moth</name>
    <name type="synonym">Eumeta japonica</name>
    <dbReference type="NCBI Taxonomy" id="151549"/>
    <lineage>
        <taxon>Eukaryota</taxon>
        <taxon>Metazoa</taxon>
        <taxon>Ecdysozoa</taxon>
        <taxon>Arthropoda</taxon>
        <taxon>Hexapoda</taxon>
        <taxon>Insecta</taxon>
        <taxon>Pterygota</taxon>
        <taxon>Neoptera</taxon>
        <taxon>Endopterygota</taxon>
        <taxon>Lepidoptera</taxon>
        <taxon>Glossata</taxon>
        <taxon>Ditrysia</taxon>
        <taxon>Tineoidea</taxon>
        <taxon>Psychidae</taxon>
        <taxon>Oiketicinae</taxon>
        <taxon>Eumeta</taxon>
    </lineage>
</organism>
<proteinExistence type="predicted"/>
<dbReference type="STRING" id="151549.A0A4C1XP61"/>
<accession>A0A4C1XP61</accession>
<feature type="region of interest" description="Disordered" evidence="1">
    <location>
        <begin position="114"/>
        <end position="170"/>
    </location>
</feature>
<evidence type="ECO:0000313" key="4">
    <source>
        <dbReference type="Proteomes" id="UP000299102"/>
    </source>
</evidence>
<comment type="caution">
    <text evidence="3">The sequence shown here is derived from an EMBL/GenBank/DDBJ whole genome shotgun (WGS) entry which is preliminary data.</text>
</comment>
<protein>
    <recommendedName>
        <fullName evidence="2">PiggyBac transposable element-derived protein domain-containing protein</fullName>
    </recommendedName>
</protein>
<gene>
    <name evidence="3" type="ORF">EVAR_14933_1</name>
</gene>
<evidence type="ECO:0000313" key="3">
    <source>
        <dbReference type="EMBL" id="GBP64364.1"/>
    </source>
</evidence>
<dbReference type="Pfam" id="PF13843">
    <property type="entry name" value="DDE_Tnp_1_7"/>
    <property type="match status" value="1"/>
</dbReference>
<feature type="domain" description="PiggyBac transposable element-derived protein" evidence="2">
    <location>
        <begin position="230"/>
        <end position="327"/>
    </location>
</feature>
<reference evidence="3 4" key="1">
    <citation type="journal article" date="2019" name="Commun. Biol.">
        <title>The bagworm genome reveals a unique fibroin gene that provides high tensile strength.</title>
        <authorList>
            <person name="Kono N."/>
            <person name="Nakamura H."/>
            <person name="Ohtoshi R."/>
            <person name="Tomita M."/>
            <person name="Numata K."/>
            <person name="Arakawa K."/>
        </authorList>
    </citation>
    <scope>NUCLEOTIDE SEQUENCE [LARGE SCALE GENOMIC DNA]</scope>
</reference>
<name>A0A4C1XP61_EUMVA</name>
<keyword evidence="4" id="KW-1185">Reference proteome</keyword>